<dbReference type="Proteomes" id="UP001342418">
    <property type="component" value="Chromosome"/>
</dbReference>
<organism evidence="3 4">
    <name type="scientific">Nitratireductor thuwali</name>
    <dbReference type="NCBI Taxonomy" id="2267699"/>
    <lineage>
        <taxon>Bacteria</taxon>
        <taxon>Pseudomonadati</taxon>
        <taxon>Pseudomonadota</taxon>
        <taxon>Alphaproteobacteria</taxon>
        <taxon>Hyphomicrobiales</taxon>
        <taxon>Phyllobacteriaceae</taxon>
        <taxon>Nitratireductor</taxon>
    </lineage>
</organism>
<keyword evidence="4" id="KW-1185">Reference proteome</keyword>
<evidence type="ECO:0000259" key="1">
    <source>
        <dbReference type="Pfam" id="PF07848"/>
    </source>
</evidence>
<gene>
    <name evidence="3" type="primary">paaX</name>
    <name evidence="3" type="ORF">NTH_00649</name>
</gene>
<feature type="domain" description="Transcriptional repressor PaaX-like N-terminal" evidence="1">
    <location>
        <begin position="28"/>
        <end position="94"/>
    </location>
</feature>
<dbReference type="Gene3D" id="1.10.10.10">
    <property type="entry name" value="Winged helix-like DNA-binding domain superfamily/Winged helix DNA-binding domain"/>
    <property type="match status" value="1"/>
</dbReference>
<proteinExistence type="predicted"/>
<dbReference type="InterPro" id="IPR011965">
    <property type="entry name" value="PaaX_trns_reg"/>
</dbReference>
<dbReference type="Pfam" id="PF07848">
    <property type="entry name" value="PaaX"/>
    <property type="match status" value="1"/>
</dbReference>
<protein>
    <submittedName>
        <fullName evidence="3">Transcriptional repressor PaaX</fullName>
    </submittedName>
</protein>
<sequence>MDASSDRAAAALEALIARLHGRGRLRVWSLVITLFGDAILPRGGEAPLALIQDVMARLGIEAGAVRTAMSRLAADHWVERERRGRNSYFRLDARGRHAFDLATRRIYAAGPPVWDGSWTVAIATASAAANAAAELTENGFLKLADNIFLCPRTLPEQNGLREVLSDMLVIRGSSAEHPEQLRNLWPSQDIANAYRDLLKSWMPYAFELEQCSPPAALDAMAARTLLIHDWRRIVLRDPGLPAALLPRDWPGEEARAMVAGIYGKLVANSERWLDEAGLPAQTKRAAFAARFCDVKP</sequence>
<dbReference type="RefSeq" id="WP_338528647.1">
    <property type="nucleotide sequence ID" value="NZ_CP030941.1"/>
</dbReference>
<accession>A0ABY5MGC5</accession>
<dbReference type="InterPro" id="IPR012906">
    <property type="entry name" value="PaaX-like_N"/>
</dbReference>
<evidence type="ECO:0000313" key="4">
    <source>
        <dbReference type="Proteomes" id="UP001342418"/>
    </source>
</evidence>
<dbReference type="InterPro" id="IPR036390">
    <property type="entry name" value="WH_DNA-bd_sf"/>
</dbReference>
<reference evidence="3 4" key="1">
    <citation type="submission" date="2018-07" db="EMBL/GenBank/DDBJ databases">
        <title>Genome sequence of Nitratireductor thuwali#1536.</title>
        <authorList>
            <person name="Michoud G."/>
            <person name="Merlino G."/>
            <person name="Sefrji F.O."/>
            <person name="Daffonchio D."/>
        </authorList>
    </citation>
    <scope>NUCLEOTIDE SEQUENCE [LARGE SCALE GENOMIC DNA]</scope>
    <source>
        <strain evidence="4">Nit1536</strain>
    </source>
</reference>
<evidence type="ECO:0000313" key="3">
    <source>
        <dbReference type="EMBL" id="UUP16206.1"/>
    </source>
</evidence>
<dbReference type="InterPro" id="IPR013225">
    <property type="entry name" value="PaaX_C"/>
</dbReference>
<dbReference type="Pfam" id="PF08223">
    <property type="entry name" value="PaaX_C"/>
    <property type="match status" value="1"/>
</dbReference>
<dbReference type="EMBL" id="CP030941">
    <property type="protein sequence ID" value="UUP16206.1"/>
    <property type="molecule type" value="Genomic_DNA"/>
</dbReference>
<dbReference type="Gene3D" id="1.20.58.1460">
    <property type="match status" value="1"/>
</dbReference>
<dbReference type="InterPro" id="IPR036388">
    <property type="entry name" value="WH-like_DNA-bd_sf"/>
</dbReference>
<dbReference type="PANTHER" id="PTHR30319">
    <property type="entry name" value="PHENYLACETIC ACID REGULATOR-RELATED TRANSCRIPTIONAL REPRESSOR"/>
    <property type="match status" value="1"/>
</dbReference>
<name>A0ABY5MGC5_9HYPH</name>
<dbReference type="PANTHER" id="PTHR30319:SF1">
    <property type="entry name" value="TRANSCRIPTIONAL REPRESSOR PAAX"/>
    <property type="match status" value="1"/>
</dbReference>
<dbReference type="SUPFAM" id="SSF46785">
    <property type="entry name" value="Winged helix' DNA-binding domain"/>
    <property type="match status" value="1"/>
</dbReference>
<feature type="domain" description="Transcriptional repressor PaaX-like C-terminal" evidence="2">
    <location>
        <begin position="185"/>
        <end position="274"/>
    </location>
</feature>
<dbReference type="PIRSF" id="PIRSF020623">
    <property type="entry name" value="PaaX"/>
    <property type="match status" value="1"/>
</dbReference>
<evidence type="ECO:0000259" key="2">
    <source>
        <dbReference type="Pfam" id="PF08223"/>
    </source>
</evidence>